<name>A0A7R9BT85_9CRUS</name>
<evidence type="ECO:0000313" key="2">
    <source>
        <dbReference type="EMBL" id="CAD7280097.1"/>
    </source>
</evidence>
<proteinExistence type="predicted"/>
<evidence type="ECO:0000313" key="3">
    <source>
        <dbReference type="Proteomes" id="UP000678499"/>
    </source>
</evidence>
<accession>A0A7R9BT85</accession>
<reference evidence="2" key="1">
    <citation type="submission" date="2020-11" db="EMBL/GenBank/DDBJ databases">
        <authorList>
            <person name="Tran Van P."/>
        </authorList>
    </citation>
    <scope>NUCLEOTIDE SEQUENCE</scope>
</reference>
<protein>
    <submittedName>
        <fullName evidence="2">Uncharacterized protein</fullName>
    </submittedName>
</protein>
<sequence length="297" mass="31007">MGVRSRRSHQKTNEVIWARANDHHASQSAMDGRFLDEVYVPMSRLILIFAAVSCISADTSGGGGSHDHAHGSTAHAPPPQPKPLGEFLGEPVRLLIPVVPLSFLQTAPSSGYGVPAPTSGYGPPAPSYAAAAPSYAVPEAPVHQAPFIGYEAELAYKPRTFLYNAAPSGYGKKGGFDKSGGYAAPSYDSGNYVFLPLVFAKDGKSGFEDGAGEAAYQPSGKFAFIPLSFAKEDKDYAGGYDSPEPAYGSGGTGGDRYVFIPLSINKGDKGKKGGSSGYGFEGAADGLGFGKKFSKLF</sequence>
<organism evidence="2">
    <name type="scientific">Notodromas monacha</name>
    <dbReference type="NCBI Taxonomy" id="399045"/>
    <lineage>
        <taxon>Eukaryota</taxon>
        <taxon>Metazoa</taxon>
        <taxon>Ecdysozoa</taxon>
        <taxon>Arthropoda</taxon>
        <taxon>Crustacea</taxon>
        <taxon>Oligostraca</taxon>
        <taxon>Ostracoda</taxon>
        <taxon>Podocopa</taxon>
        <taxon>Podocopida</taxon>
        <taxon>Cypridocopina</taxon>
        <taxon>Cypridoidea</taxon>
        <taxon>Cyprididae</taxon>
        <taxon>Notodromas</taxon>
    </lineage>
</organism>
<evidence type="ECO:0000256" key="1">
    <source>
        <dbReference type="SAM" id="MobiDB-lite"/>
    </source>
</evidence>
<keyword evidence="3" id="KW-1185">Reference proteome</keyword>
<dbReference type="EMBL" id="OA883974">
    <property type="protein sequence ID" value="CAD7280097.1"/>
    <property type="molecule type" value="Genomic_DNA"/>
</dbReference>
<dbReference type="AlphaFoldDB" id="A0A7R9BT85"/>
<feature type="region of interest" description="Disordered" evidence="1">
    <location>
        <begin position="60"/>
        <end position="83"/>
    </location>
</feature>
<dbReference type="Proteomes" id="UP000678499">
    <property type="component" value="Unassembled WGS sequence"/>
</dbReference>
<gene>
    <name evidence="2" type="ORF">NMOB1V02_LOCUS7760</name>
</gene>
<dbReference type="EMBL" id="CAJPEX010001937">
    <property type="protein sequence ID" value="CAG0920249.1"/>
    <property type="molecule type" value="Genomic_DNA"/>
</dbReference>